<sequence>MPDTDLLDLCNVLKMRSFLLSIKELENLYLYPTGQDRDFINVYKILSPEVQEMWDVRVS</sequence>
<evidence type="ECO:0000313" key="1">
    <source>
        <dbReference type="EMBL" id="AFB20972.1"/>
    </source>
</evidence>
<keyword evidence="2" id="KW-1185">Reference proteome</keyword>
<protein>
    <submittedName>
        <fullName evidence="1">Uncharacterized protein</fullName>
    </submittedName>
</protein>
<name>A0ABN4A8P5_RICCA</name>
<dbReference type="EMBL" id="CP003304">
    <property type="protein sequence ID" value="AFB20972.1"/>
    <property type="molecule type" value="Genomic_DNA"/>
</dbReference>
<organism evidence="1 2">
    <name type="scientific">Rickettsia canadensis str. CA410</name>
    <dbReference type="NCBI Taxonomy" id="1105107"/>
    <lineage>
        <taxon>Bacteria</taxon>
        <taxon>Pseudomonadati</taxon>
        <taxon>Pseudomonadota</taxon>
        <taxon>Alphaproteobacteria</taxon>
        <taxon>Rickettsiales</taxon>
        <taxon>Rickettsiaceae</taxon>
        <taxon>Rickettsieae</taxon>
        <taxon>Rickettsia</taxon>
        <taxon>belli group</taxon>
    </lineage>
</organism>
<reference evidence="2" key="1">
    <citation type="submission" date="2012-02" db="EMBL/GenBank/DDBJ databases">
        <title>Complete genome sequence of Rickettsia parkeri strain Portsmouth.</title>
        <authorList>
            <person name="Johnson S.L."/>
            <person name="Munk A.C."/>
            <person name="Han S."/>
            <person name="Bruce D.C."/>
            <person name="Dasch G.A."/>
        </authorList>
    </citation>
    <scope>NUCLEOTIDE SEQUENCE [LARGE SCALE GENOMIC DNA]</scope>
    <source>
        <strain evidence="2">CA410</strain>
    </source>
</reference>
<dbReference type="RefSeq" id="WP_014363805.1">
    <property type="nucleotide sequence ID" value="NC_016929.1"/>
</dbReference>
<gene>
    <name evidence="1" type="ORF">RCA_01985</name>
</gene>
<proteinExistence type="predicted"/>
<accession>A0ABN4A8P5</accession>
<evidence type="ECO:0000313" key="2">
    <source>
        <dbReference type="Proteomes" id="UP000007878"/>
    </source>
</evidence>
<dbReference type="Proteomes" id="UP000007878">
    <property type="component" value="Chromosome"/>
</dbReference>